<gene>
    <name evidence="1" type="ORF">FHS81_000750</name>
</gene>
<sequence>MAQETITDLSLVFTPDFELILGKQLHARLQIDKEIRHLDR</sequence>
<proteinExistence type="predicted"/>
<dbReference type="Proteomes" id="UP000537592">
    <property type="component" value="Unassembled WGS sequence"/>
</dbReference>
<organism evidence="1 2">
    <name type="scientific">Pseudochelatococcus contaminans</name>
    <dbReference type="NCBI Taxonomy" id="1538103"/>
    <lineage>
        <taxon>Bacteria</taxon>
        <taxon>Pseudomonadati</taxon>
        <taxon>Pseudomonadota</taxon>
        <taxon>Alphaproteobacteria</taxon>
        <taxon>Hyphomicrobiales</taxon>
        <taxon>Chelatococcaceae</taxon>
        <taxon>Pseudochelatococcus</taxon>
    </lineage>
</organism>
<protein>
    <submittedName>
        <fullName evidence="1">Uncharacterized protein</fullName>
    </submittedName>
</protein>
<accession>A0A7W5Z2Z1</accession>
<reference evidence="1 2" key="1">
    <citation type="submission" date="2020-08" db="EMBL/GenBank/DDBJ databases">
        <title>Genomic Encyclopedia of Type Strains, Phase IV (KMG-IV): sequencing the most valuable type-strain genomes for metagenomic binning, comparative biology and taxonomic classification.</title>
        <authorList>
            <person name="Goeker M."/>
        </authorList>
    </citation>
    <scope>NUCLEOTIDE SEQUENCE [LARGE SCALE GENOMIC DNA]</scope>
    <source>
        <strain evidence="1 2">DSM 28760</strain>
    </source>
</reference>
<comment type="caution">
    <text evidence="1">The sequence shown here is derived from an EMBL/GenBank/DDBJ whole genome shotgun (WGS) entry which is preliminary data.</text>
</comment>
<keyword evidence="2" id="KW-1185">Reference proteome</keyword>
<dbReference type="EMBL" id="JACICC010000001">
    <property type="protein sequence ID" value="MBB3808696.1"/>
    <property type="molecule type" value="Genomic_DNA"/>
</dbReference>
<evidence type="ECO:0000313" key="1">
    <source>
        <dbReference type="EMBL" id="MBB3808696.1"/>
    </source>
</evidence>
<name>A0A7W5Z2Z1_9HYPH</name>
<evidence type="ECO:0000313" key="2">
    <source>
        <dbReference type="Proteomes" id="UP000537592"/>
    </source>
</evidence>
<dbReference type="AlphaFoldDB" id="A0A7W5Z2Z1"/>